<evidence type="ECO:0000313" key="3">
    <source>
        <dbReference type="Proteomes" id="UP000177486"/>
    </source>
</evidence>
<keyword evidence="1" id="KW-1133">Transmembrane helix</keyword>
<dbReference type="InterPro" id="IPR036249">
    <property type="entry name" value="Thioredoxin-like_sf"/>
</dbReference>
<dbReference type="Gene3D" id="3.40.30.10">
    <property type="entry name" value="Glutaredoxin"/>
    <property type="match status" value="1"/>
</dbReference>
<evidence type="ECO:0000313" key="2">
    <source>
        <dbReference type="EMBL" id="OGZ29452.1"/>
    </source>
</evidence>
<evidence type="ECO:0008006" key="4">
    <source>
        <dbReference type="Google" id="ProtNLM"/>
    </source>
</evidence>
<dbReference type="Proteomes" id="UP000177486">
    <property type="component" value="Unassembled WGS sequence"/>
</dbReference>
<dbReference type="EMBL" id="MHMQ01000036">
    <property type="protein sequence ID" value="OGZ29452.1"/>
    <property type="molecule type" value="Genomic_DNA"/>
</dbReference>
<dbReference type="AlphaFoldDB" id="A0A1G2EVA9"/>
<reference evidence="2 3" key="1">
    <citation type="journal article" date="2016" name="Nat. Commun.">
        <title>Thousands of microbial genomes shed light on interconnected biogeochemical processes in an aquifer system.</title>
        <authorList>
            <person name="Anantharaman K."/>
            <person name="Brown C.T."/>
            <person name="Hug L.A."/>
            <person name="Sharon I."/>
            <person name="Castelle C.J."/>
            <person name="Probst A.J."/>
            <person name="Thomas B.C."/>
            <person name="Singh A."/>
            <person name="Wilkins M.J."/>
            <person name="Karaoz U."/>
            <person name="Brodie E.L."/>
            <person name="Williams K.H."/>
            <person name="Hubbard S.S."/>
            <person name="Banfield J.F."/>
        </authorList>
    </citation>
    <scope>NUCLEOTIDE SEQUENCE [LARGE SCALE GENOMIC DNA]</scope>
</reference>
<dbReference type="PANTHER" id="PTHR34573:SF1">
    <property type="entry name" value="VITAMIN K EPOXIDE REDUCTASE DOMAIN-CONTAINING PROTEIN"/>
    <property type="match status" value="1"/>
</dbReference>
<dbReference type="SUPFAM" id="SSF52833">
    <property type="entry name" value="Thioredoxin-like"/>
    <property type="match status" value="1"/>
</dbReference>
<sequence length="121" mass="14055">MKKNYWIYAVVLAVVAIPVYFFWPKDEVSGKHDDFAQCLTDRGVIMYGAYWCPHCQNEKKAFGDSFRFVNYVECTQETGKCLVEKINGYPTWIFKDGRRFEGEMGLKRLSEASGCLLEDKK</sequence>
<protein>
    <recommendedName>
        <fullName evidence="4">Thioredoxin domain-containing protein</fullName>
    </recommendedName>
</protein>
<evidence type="ECO:0000256" key="1">
    <source>
        <dbReference type="SAM" id="Phobius"/>
    </source>
</evidence>
<name>A0A1G2EVA9_9BACT</name>
<organism evidence="2 3">
    <name type="scientific">Candidatus Niyogibacteria bacterium RIFCSPLOWO2_01_FULL_45_48</name>
    <dbReference type="NCBI Taxonomy" id="1801724"/>
    <lineage>
        <taxon>Bacteria</taxon>
        <taxon>Candidatus Niyogiibacteriota</taxon>
    </lineage>
</organism>
<keyword evidence="1" id="KW-0472">Membrane</keyword>
<comment type="caution">
    <text evidence="2">The sequence shown here is derived from an EMBL/GenBank/DDBJ whole genome shotgun (WGS) entry which is preliminary data.</text>
</comment>
<proteinExistence type="predicted"/>
<keyword evidence="1" id="KW-0812">Transmembrane</keyword>
<accession>A0A1G2EVA9</accession>
<feature type="transmembrane region" description="Helical" evidence="1">
    <location>
        <begin position="6"/>
        <end position="23"/>
    </location>
</feature>
<gene>
    <name evidence="2" type="ORF">A2931_01565</name>
</gene>
<dbReference type="PANTHER" id="PTHR34573">
    <property type="entry name" value="VKC DOMAIN-CONTAINING PROTEIN"/>
    <property type="match status" value="1"/>
</dbReference>